<feature type="coiled-coil region" evidence="1">
    <location>
        <begin position="85"/>
        <end position="119"/>
    </location>
</feature>
<keyword evidence="2" id="KW-0732">Signal</keyword>
<protein>
    <submittedName>
        <fullName evidence="3">Uncharacterized protein</fullName>
    </submittedName>
</protein>
<reference evidence="3 4" key="1">
    <citation type="submission" date="2024-06" db="EMBL/GenBank/DDBJ databases">
        <title>A chromosome-level genome assembly of beet webworm, Loxostege sticticalis.</title>
        <authorList>
            <person name="Zhang Y."/>
        </authorList>
    </citation>
    <scope>NUCLEOTIDE SEQUENCE [LARGE SCALE GENOMIC DNA]</scope>
    <source>
        <strain evidence="3">AQ026</strain>
        <tissue evidence="3">Whole body</tissue>
    </source>
</reference>
<evidence type="ECO:0000256" key="2">
    <source>
        <dbReference type="SAM" id="SignalP"/>
    </source>
</evidence>
<dbReference type="EMBL" id="JBEUOH010000022">
    <property type="protein sequence ID" value="KAL0867636.1"/>
    <property type="molecule type" value="Genomic_DNA"/>
</dbReference>
<accession>A0ABR3HB37</accession>
<comment type="caution">
    <text evidence="3">The sequence shown here is derived from an EMBL/GenBank/DDBJ whole genome shotgun (WGS) entry which is preliminary data.</text>
</comment>
<keyword evidence="1" id="KW-0175">Coiled coil</keyword>
<keyword evidence="4" id="KW-1185">Reference proteome</keyword>
<evidence type="ECO:0000313" key="3">
    <source>
        <dbReference type="EMBL" id="KAL0867636.1"/>
    </source>
</evidence>
<name>A0ABR3HB37_LOXSC</name>
<dbReference type="Proteomes" id="UP001549920">
    <property type="component" value="Unassembled WGS sequence"/>
</dbReference>
<feature type="signal peptide" evidence="2">
    <location>
        <begin position="1"/>
        <end position="18"/>
    </location>
</feature>
<proteinExistence type="predicted"/>
<organism evidence="3 4">
    <name type="scientific">Loxostege sticticalis</name>
    <name type="common">Beet webworm moth</name>
    <dbReference type="NCBI Taxonomy" id="481309"/>
    <lineage>
        <taxon>Eukaryota</taxon>
        <taxon>Metazoa</taxon>
        <taxon>Ecdysozoa</taxon>
        <taxon>Arthropoda</taxon>
        <taxon>Hexapoda</taxon>
        <taxon>Insecta</taxon>
        <taxon>Pterygota</taxon>
        <taxon>Neoptera</taxon>
        <taxon>Endopterygota</taxon>
        <taxon>Lepidoptera</taxon>
        <taxon>Glossata</taxon>
        <taxon>Ditrysia</taxon>
        <taxon>Pyraloidea</taxon>
        <taxon>Crambidae</taxon>
        <taxon>Pyraustinae</taxon>
        <taxon>Loxostege</taxon>
    </lineage>
</organism>
<evidence type="ECO:0000313" key="4">
    <source>
        <dbReference type="Proteomes" id="UP001549920"/>
    </source>
</evidence>
<sequence>MFGVKIALFAYILHLSSCDWAAEWMSPVQEQLIPSRRNDYGGALFDYENMHMAQQVVESTERFQNQQRQYTASPTKNEWNAATLKIKLENTLSNARMLAETLKAQIRDVSERENKLKDAIVNGRSGASTVLVSAMERSPRLYMVRDGVWSLCSGGVQLQTTRSALDFGDSSTVPKCNGIEVSSEQDPCVFNSIIKYETMPAVRRLEYTEDDFLCLKRSFNNTLERYMSVPRQIINKTCQNGTVRSLEENVEKCGVRVMSEYTYYPSRNSALGLPLEYCTEPDGACKLIMAWHISNATIENFEFLKNELGFKKYFIKSGEQVEHAM</sequence>
<gene>
    <name evidence="3" type="ORF">ABMA27_008391</name>
</gene>
<evidence type="ECO:0000256" key="1">
    <source>
        <dbReference type="SAM" id="Coils"/>
    </source>
</evidence>
<feature type="chain" id="PRO_5045125094" evidence="2">
    <location>
        <begin position="19"/>
        <end position="325"/>
    </location>
</feature>